<dbReference type="Proteomes" id="UP000078046">
    <property type="component" value="Unassembled WGS sequence"/>
</dbReference>
<name>A0A177B095_9BILA</name>
<accession>A0A177B095</accession>
<protein>
    <recommendedName>
        <fullName evidence="2">BHLH domain-containing protein</fullName>
    </recommendedName>
</protein>
<feature type="domain" description="BHLH" evidence="2">
    <location>
        <begin position="107"/>
        <end position="160"/>
    </location>
</feature>
<reference evidence="3 4" key="1">
    <citation type="submission" date="2016-04" db="EMBL/GenBank/DDBJ databases">
        <title>The genome of Intoshia linei affirms orthonectids as highly simplified spiralians.</title>
        <authorList>
            <person name="Mikhailov K.V."/>
            <person name="Slusarev G.S."/>
            <person name="Nikitin M.A."/>
            <person name="Logacheva M.D."/>
            <person name="Penin A."/>
            <person name="Aleoshin V."/>
            <person name="Panchin Y.V."/>
        </authorList>
    </citation>
    <scope>NUCLEOTIDE SEQUENCE [LARGE SCALE GENOMIC DNA]</scope>
    <source>
        <strain evidence="3">Intl2013</strain>
        <tissue evidence="3">Whole animal</tissue>
    </source>
</reference>
<keyword evidence="4" id="KW-1185">Reference proteome</keyword>
<dbReference type="SUPFAM" id="SSF47459">
    <property type="entry name" value="HLH, helix-loop-helix DNA-binding domain"/>
    <property type="match status" value="1"/>
</dbReference>
<feature type="compositionally biased region" description="Basic and acidic residues" evidence="1">
    <location>
        <begin position="77"/>
        <end position="98"/>
    </location>
</feature>
<proteinExistence type="predicted"/>
<evidence type="ECO:0000259" key="2">
    <source>
        <dbReference type="PROSITE" id="PS50888"/>
    </source>
</evidence>
<dbReference type="GO" id="GO:0046983">
    <property type="term" value="F:protein dimerization activity"/>
    <property type="evidence" value="ECO:0007669"/>
    <property type="project" value="InterPro"/>
</dbReference>
<organism evidence="3 4">
    <name type="scientific">Intoshia linei</name>
    <dbReference type="NCBI Taxonomy" id="1819745"/>
    <lineage>
        <taxon>Eukaryota</taxon>
        <taxon>Metazoa</taxon>
        <taxon>Spiralia</taxon>
        <taxon>Lophotrochozoa</taxon>
        <taxon>Mesozoa</taxon>
        <taxon>Orthonectida</taxon>
        <taxon>Rhopaluridae</taxon>
        <taxon>Intoshia</taxon>
    </lineage>
</organism>
<dbReference type="Gene3D" id="4.10.280.10">
    <property type="entry name" value="Helix-loop-helix DNA-binding domain"/>
    <property type="match status" value="1"/>
</dbReference>
<sequence>MNEEHNYVSISNYQKNNWRQANGYKIETIKLASSMTSQNLNCNGISLDNDAIRVQNDTTDEELSNQSSLPNLPKRSTRSDLGKTRGRPKKAESDESDSKNGNNQAKNNREWHNILERNRRQNLSLQINQLYKMIPSKKKDRIRVGKTMIVKSACQYITDLENYNKDLILNLKKADETLFNCEAALTTLKNIKLENITLKRLVSIKSKTHKPLNTNYLLNYHLKKSHRCRSI</sequence>
<evidence type="ECO:0000313" key="4">
    <source>
        <dbReference type="Proteomes" id="UP000078046"/>
    </source>
</evidence>
<gene>
    <name evidence="3" type="ORF">A3Q56_05236</name>
</gene>
<dbReference type="AlphaFoldDB" id="A0A177B095"/>
<dbReference type="EMBL" id="LWCA01000759">
    <property type="protein sequence ID" value="OAF67043.1"/>
    <property type="molecule type" value="Genomic_DNA"/>
</dbReference>
<dbReference type="PROSITE" id="PS50888">
    <property type="entry name" value="BHLH"/>
    <property type="match status" value="1"/>
</dbReference>
<dbReference type="Pfam" id="PF00010">
    <property type="entry name" value="HLH"/>
    <property type="match status" value="1"/>
</dbReference>
<evidence type="ECO:0000313" key="3">
    <source>
        <dbReference type="EMBL" id="OAF67043.1"/>
    </source>
</evidence>
<dbReference type="SMART" id="SM00353">
    <property type="entry name" value="HLH"/>
    <property type="match status" value="1"/>
</dbReference>
<dbReference type="InterPro" id="IPR011598">
    <property type="entry name" value="bHLH_dom"/>
</dbReference>
<feature type="region of interest" description="Disordered" evidence="1">
    <location>
        <begin position="58"/>
        <end position="110"/>
    </location>
</feature>
<comment type="caution">
    <text evidence="3">The sequence shown here is derived from an EMBL/GenBank/DDBJ whole genome shotgun (WGS) entry which is preliminary data.</text>
</comment>
<dbReference type="InterPro" id="IPR036638">
    <property type="entry name" value="HLH_DNA-bd_sf"/>
</dbReference>
<evidence type="ECO:0000256" key="1">
    <source>
        <dbReference type="SAM" id="MobiDB-lite"/>
    </source>
</evidence>